<dbReference type="Proteomes" id="UP001058974">
    <property type="component" value="Chromosome 6"/>
</dbReference>
<evidence type="ECO:0000313" key="3">
    <source>
        <dbReference type="Proteomes" id="UP001058974"/>
    </source>
</evidence>
<dbReference type="EMBL" id="JAMSHJ010000006">
    <property type="protein sequence ID" value="KAI5392708.1"/>
    <property type="molecule type" value="Genomic_DNA"/>
</dbReference>
<feature type="region of interest" description="Disordered" evidence="1">
    <location>
        <begin position="49"/>
        <end position="121"/>
    </location>
</feature>
<evidence type="ECO:0000313" key="2">
    <source>
        <dbReference type="EMBL" id="KAI5392708.1"/>
    </source>
</evidence>
<protein>
    <submittedName>
        <fullName evidence="2">Uncharacterized protein</fullName>
    </submittedName>
</protein>
<dbReference type="AlphaFoldDB" id="A0A9D5A3B0"/>
<comment type="caution">
    <text evidence="2">The sequence shown here is derived from an EMBL/GenBank/DDBJ whole genome shotgun (WGS) entry which is preliminary data.</text>
</comment>
<accession>A0A9D5A3B0</accession>
<dbReference type="Gramene" id="Psat06G0003200-T1">
    <property type="protein sequence ID" value="KAI5392708.1"/>
    <property type="gene ID" value="KIW84_060032"/>
</dbReference>
<evidence type="ECO:0000256" key="1">
    <source>
        <dbReference type="SAM" id="MobiDB-lite"/>
    </source>
</evidence>
<name>A0A9D5A3B0_PEA</name>
<organism evidence="2 3">
    <name type="scientific">Pisum sativum</name>
    <name type="common">Garden pea</name>
    <name type="synonym">Lathyrus oleraceus</name>
    <dbReference type="NCBI Taxonomy" id="3888"/>
    <lineage>
        <taxon>Eukaryota</taxon>
        <taxon>Viridiplantae</taxon>
        <taxon>Streptophyta</taxon>
        <taxon>Embryophyta</taxon>
        <taxon>Tracheophyta</taxon>
        <taxon>Spermatophyta</taxon>
        <taxon>Magnoliopsida</taxon>
        <taxon>eudicotyledons</taxon>
        <taxon>Gunneridae</taxon>
        <taxon>Pentapetalae</taxon>
        <taxon>rosids</taxon>
        <taxon>fabids</taxon>
        <taxon>Fabales</taxon>
        <taxon>Fabaceae</taxon>
        <taxon>Papilionoideae</taxon>
        <taxon>50 kb inversion clade</taxon>
        <taxon>NPAAA clade</taxon>
        <taxon>Hologalegina</taxon>
        <taxon>IRL clade</taxon>
        <taxon>Fabeae</taxon>
        <taxon>Lathyrus</taxon>
    </lineage>
</organism>
<dbReference type="PANTHER" id="PTHR32108:SF9">
    <property type="entry name" value="REVERSE TRANSCRIPTASE RNASE H-LIKE DOMAIN-CONTAINING PROTEIN"/>
    <property type="match status" value="1"/>
</dbReference>
<proteinExistence type="predicted"/>
<sequence>MSQEMMDELRKSQEALKEELNLLKSQMRWVLETLQVLLRKEGHPIYTAATKGTATPHSSDVTPSQGKFYMATPRLPAYGPPSRRHHQHPQAIPPQNHRSQVHNKDQNQNKRNKNHNDPIPVPYSKLYPQLIQNALVIPRALTHVSPYLPLYNPNATCEFHKGEVGHDLDSCLALKAFVRELINKKSLIFEEDHPKVKCEYHTGTMGHSIEECKSFKLKLQRLIDIRSPTLKEEGSGTYTLIYGPGNEKGKGPLKPLKVLFHKEDVRDVANELSLFPGKSVEIPPWISNVTTHTNERKGEVSSGSKRVTFNDEIERKELEDHHVKKAC</sequence>
<keyword evidence="3" id="KW-1185">Reference proteome</keyword>
<dbReference type="PANTHER" id="PTHR32108">
    <property type="entry name" value="DNA-DIRECTED RNA POLYMERASE SUBUNIT ALPHA"/>
    <property type="match status" value="1"/>
</dbReference>
<feature type="compositionally biased region" description="Polar residues" evidence="1">
    <location>
        <begin position="50"/>
        <end position="65"/>
    </location>
</feature>
<gene>
    <name evidence="2" type="ORF">KIW84_060032</name>
</gene>
<reference evidence="2 3" key="1">
    <citation type="journal article" date="2022" name="Nat. Genet.">
        <title>Improved pea reference genome and pan-genome highlight genomic features and evolutionary characteristics.</title>
        <authorList>
            <person name="Yang T."/>
            <person name="Liu R."/>
            <person name="Luo Y."/>
            <person name="Hu S."/>
            <person name="Wang D."/>
            <person name="Wang C."/>
            <person name="Pandey M.K."/>
            <person name="Ge S."/>
            <person name="Xu Q."/>
            <person name="Li N."/>
            <person name="Li G."/>
            <person name="Huang Y."/>
            <person name="Saxena R.K."/>
            <person name="Ji Y."/>
            <person name="Li M."/>
            <person name="Yan X."/>
            <person name="He Y."/>
            <person name="Liu Y."/>
            <person name="Wang X."/>
            <person name="Xiang C."/>
            <person name="Varshney R.K."/>
            <person name="Ding H."/>
            <person name="Gao S."/>
            <person name="Zong X."/>
        </authorList>
    </citation>
    <scope>NUCLEOTIDE SEQUENCE [LARGE SCALE GENOMIC DNA]</scope>
    <source>
        <strain evidence="2 3">cv. Zhongwan 6</strain>
    </source>
</reference>